<dbReference type="OrthoDB" id="758145at2"/>
<dbReference type="Pfam" id="PF00027">
    <property type="entry name" value="cNMP_binding"/>
    <property type="match status" value="1"/>
</dbReference>
<dbReference type="InterPro" id="IPR018490">
    <property type="entry name" value="cNMP-bd_dom_sf"/>
</dbReference>
<comment type="caution">
    <text evidence="2">The sequence shown here is derived from an EMBL/GenBank/DDBJ whole genome shotgun (WGS) entry which is preliminary data.</text>
</comment>
<dbReference type="Proteomes" id="UP000283523">
    <property type="component" value="Unassembled WGS sequence"/>
</dbReference>
<dbReference type="SUPFAM" id="SSF51206">
    <property type="entry name" value="cAMP-binding domain-like"/>
    <property type="match status" value="1"/>
</dbReference>
<proteinExistence type="predicted"/>
<gene>
    <name evidence="2" type="ORF">DYU11_27065</name>
</gene>
<dbReference type="CDD" id="cd00038">
    <property type="entry name" value="CAP_ED"/>
    <property type="match status" value="1"/>
</dbReference>
<evidence type="ECO:0000259" key="1">
    <source>
        <dbReference type="Pfam" id="PF00027"/>
    </source>
</evidence>
<dbReference type="RefSeq" id="WP_119670878.1">
    <property type="nucleotide sequence ID" value="NZ_QXED01000010.1"/>
</dbReference>
<reference evidence="2 3" key="1">
    <citation type="submission" date="2018-08" db="EMBL/GenBank/DDBJ databases">
        <title>Fibrisoma montanum sp. nov., isolated from Danxia mountain soil.</title>
        <authorList>
            <person name="Huang Y."/>
        </authorList>
    </citation>
    <scope>NUCLEOTIDE SEQUENCE [LARGE SCALE GENOMIC DNA]</scope>
    <source>
        <strain evidence="2 3">HYT19</strain>
    </source>
</reference>
<keyword evidence="3" id="KW-1185">Reference proteome</keyword>
<dbReference type="InterPro" id="IPR014710">
    <property type="entry name" value="RmlC-like_jellyroll"/>
</dbReference>
<evidence type="ECO:0000313" key="2">
    <source>
        <dbReference type="EMBL" id="RIV18640.1"/>
    </source>
</evidence>
<dbReference type="AlphaFoldDB" id="A0A418LZ70"/>
<feature type="domain" description="Cyclic nucleotide-binding" evidence="1">
    <location>
        <begin position="29"/>
        <end position="114"/>
    </location>
</feature>
<sequence>MQKLKAALSFGGILAKDDIDTLTAHFTYRTLKAGESLQDLDKVATEIIFVDTGVLRIYSLDADGTEVTKYFVREHQFFANLESYYSRQAATDAIETVVQSEVYTVKLAVFESYFLKVPNLFIFFKSIVEATLLNKIKDNDFLNFGTAKTKYLEFVSRYPTLAQQVPQQYIASYLKITPQSLSRIRKELAKHG</sequence>
<name>A0A418LZ70_9BACT</name>
<dbReference type="EMBL" id="QXED01000010">
    <property type="protein sequence ID" value="RIV18640.1"/>
    <property type="molecule type" value="Genomic_DNA"/>
</dbReference>
<evidence type="ECO:0000313" key="3">
    <source>
        <dbReference type="Proteomes" id="UP000283523"/>
    </source>
</evidence>
<accession>A0A418LZ70</accession>
<dbReference type="InterPro" id="IPR000595">
    <property type="entry name" value="cNMP-bd_dom"/>
</dbReference>
<organism evidence="2 3">
    <name type="scientific">Fibrisoma montanum</name>
    <dbReference type="NCBI Taxonomy" id="2305895"/>
    <lineage>
        <taxon>Bacteria</taxon>
        <taxon>Pseudomonadati</taxon>
        <taxon>Bacteroidota</taxon>
        <taxon>Cytophagia</taxon>
        <taxon>Cytophagales</taxon>
        <taxon>Spirosomataceae</taxon>
        <taxon>Fibrisoma</taxon>
    </lineage>
</organism>
<protein>
    <submittedName>
        <fullName evidence="2">Crp/Fnr family transcriptional regulator</fullName>
    </submittedName>
</protein>
<dbReference type="Gene3D" id="2.60.120.10">
    <property type="entry name" value="Jelly Rolls"/>
    <property type="match status" value="1"/>
</dbReference>